<dbReference type="KEGG" id="nfl:COO91_01955"/>
<dbReference type="CDD" id="cd00085">
    <property type="entry name" value="HNHc"/>
    <property type="match status" value="1"/>
</dbReference>
<dbReference type="Pfam" id="PF01844">
    <property type="entry name" value="HNH"/>
    <property type="match status" value="1"/>
</dbReference>
<gene>
    <name evidence="2" type="ORF">COO91_01955</name>
</gene>
<keyword evidence="2" id="KW-0540">Nuclease</keyword>
<dbReference type="EMBL" id="CP024785">
    <property type="protein sequence ID" value="AUB36056.1"/>
    <property type="molecule type" value="Genomic_DNA"/>
</dbReference>
<sequence length="160" mass="18489">MIDPEEIRKLLVNGDSIRQWLLSKAPDEIVGNTCKQCFCVLAKFLEDKGFGCVAIGNVFDLTTFQIASPDDPSLQKYWEKRHQKYGKSYWEKNSHNYKIAQTQNWKCPICGEPLFNGEELNTHHIVPVARSGRDDIENLQHLHHACHKQEHSKTKSTRLK</sequence>
<keyword evidence="2" id="KW-0378">Hydrolase</keyword>
<organism evidence="2 3">
    <name type="scientific">Nostoc flagelliforme CCNUN1</name>
    <dbReference type="NCBI Taxonomy" id="2038116"/>
    <lineage>
        <taxon>Bacteria</taxon>
        <taxon>Bacillati</taxon>
        <taxon>Cyanobacteriota</taxon>
        <taxon>Cyanophyceae</taxon>
        <taxon>Nostocales</taxon>
        <taxon>Nostocaceae</taxon>
        <taxon>Nostoc</taxon>
    </lineage>
</organism>
<evidence type="ECO:0000313" key="2">
    <source>
        <dbReference type="EMBL" id="AUB36056.1"/>
    </source>
</evidence>
<name>A0A2K8SKN3_9NOSO</name>
<dbReference type="OrthoDB" id="495798at2"/>
<dbReference type="SMART" id="SM00507">
    <property type="entry name" value="HNHc"/>
    <property type="match status" value="1"/>
</dbReference>
<dbReference type="AlphaFoldDB" id="A0A2K8SKN3"/>
<accession>A0A2K8SKN3</accession>
<dbReference type="InterPro" id="IPR002711">
    <property type="entry name" value="HNH"/>
</dbReference>
<dbReference type="InterPro" id="IPR003615">
    <property type="entry name" value="HNH_nuc"/>
</dbReference>
<evidence type="ECO:0000259" key="1">
    <source>
        <dbReference type="SMART" id="SM00507"/>
    </source>
</evidence>
<dbReference type="GO" id="GO:0003676">
    <property type="term" value="F:nucleic acid binding"/>
    <property type="evidence" value="ECO:0007669"/>
    <property type="project" value="InterPro"/>
</dbReference>
<dbReference type="GO" id="GO:0008270">
    <property type="term" value="F:zinc ion binding"/>
    <property type="evidence" value="ECO:0007669"/>
    <property type="project" value="InterPro"/>
</dbReference>
<dbReference type="Gene3D" id="1.10.30.50">
    <property type="match status" value="1"/>
</dbReference>
<dbReference type="Proteomes" id="UP000232003">
    <property type="component" value="Chromosome"/>
</dbReference>
<evidence type="ECO:0000313" key="3">
    <source>
        <dbReference type="Proteomes" id="UP000232003"/>
    </source>
</evidence>
<keyword evidence="2" id="KW-0255">Endonuclease</keyword>
<keyword evidence="3" id="KW-1185">Reference proteome</keyword>
<proteinExistence type="predicted"/>
<dbReference type="RefSeq" id="WP_100898078.1">
    <property type="nucleotide sequence ID" value="NZ_CAWNNC010000001.1"/>
</dbReference>
<protein>
    <submittedName>
        <fullName evidence="2">5-methylcytosine-specific restriction endonuclease McrA</fullName>
    </submittedName>
</protein>
<reference evidence="2 3" key="1">
    <citation type="submission" date="2017-11" db="EMBL/GenBank/DDBJ databases">
        <title>Complete genome of a free-living desiccation-tolerant cyanobacterium and its photosynthetic adaptation to extreme terrestrial habitat.</title>
        <authorList>
            <person name="Shang J."/>
        </authorList>
    </citation>
    <scope>NUCLEOTIDE SEQUENCE [LARGE SCALE GENOMIC DNA]</scope>
    <source>
        <strain evidence="2 3">CCNUN1</strain>
    </source>
</reference>
<dbReference type="GO" id="GO:0004519">
    <property type="term" value="F:endonuclease activity"/>
    <property type="evidence" value="ECO:0007669"/>
    <property type="project" value="UniProtKB-KW"/>
</dbReference>
<feature type="domain" description="HNH nuclease" evidence="1">
    <location>
        <begin position="96"/>
        <end position="148"/>
    </location>
</feature>